<protein>
    <submittedName>
        <fullName evidence="1">Uncharacterized protein</fullName>
    </submittedName>
</protein>
<keyword evidence="2" id="KW-1185">Reference proteome</keyword>
<evidence type="ECO:0000313" key="2">
    <source>
        <dbReference type="Proteomes" id="UP001595647"/>
    </source>
</evidence>
<evidence type="ECO:0000313" key="1">
    <source>
        <dbReference type="EMBL" id="MFC3164124.1"/>
    </source>
</evidence>
<accession>A0ABV7I0D3</accession>
<comment type="caution">
    <text evidence="1">The sequence shown here is derived from an EMBL/GenBank/DDBJ whole genome shotgun (WGS) entry which is preliminary data.</text>
</comment>
<dbReference type="RefSeq" id="WP_182307188.1">
    <property type="nucleotide sequence ID" value="NZ_CP059896.1"/>
</dbReference>
<gene>
    <name evidence="1" type="ORF">ACFOHV_12655</name>
</gene>
<reference evidence="2" key="1">
    <citation type="journal article" date="2019" name="Int. J. Syst. Evol. Microbiol.">
        <title>The Global Catalogue of Microorganisms (GCM) 10K type strain sequencing project: providing services to taxonomists for standard genome sequencing and annotation.</title>
        <authorList>
            <consortium name="The Broad Institute Genomics Platform"/>
            <consortium name="The Broad Institute Genome Sequencing Center for Infectious Disease"/>
            <person name="Wu L."/>
            <person name="Ma J."/>
        </authorList>
    </citation>
    <scope>NUCLEOTIDE SEQUENCE [LARGE SCALE GENOMIC DNA]</scope>
    <source>
        <strain evidence="2">KCTC 52231</strain>
    </source>
</reference>
<name>A0ABV7I0D3_9HYPH</name>
<sequence>MFAIEPYFAERRVLKANDAGEYKHVWERVRVIGISRDMNGEPAYLIEAFHNGTSSLAIEGEIKRLEKGNPL</sequence>
<proteinExistence type="predicted"/>
<dbReference type="EMBL" id="JBHRTG010000019">
    <property type="protein sequence ID" value="MFC3164124.1"/>
    <property type="molecule type" value="Genomic_DNA"/>
</dbReference>
<organism evidence="1 2">
    <name type="scientific">Ciceribacter thiooxidans</name>
    <dbReference type="NCBI Taxonomy" id="1969821"/>
    <lineage>
        <taxon>Bacteria</taxon>
        <taxon>Pseudomonadati</taxon>
        <taxon>Pseudomonadota</taxon>
        <taxon>Alphaproteobacteria</taxon>
        <taxon>Hyphomicrobiales</taxon>
        <taxon>Rhizobiaceae</taxon>
        <taxon>Ciceribacter</taxon>
    </lineage>
</organism>
<dbReference type="Proteomes" id="UP001595647">
    <property type="component" value="Unassembled WGS sequence"/>
</dbReference>